<evidence type="ECO:0000256" key="6">
    <source>
        <dbReference type="ARBA" id="ARBA00022884"/>
    </source>
</evidence>
<dbReference type="GO" id="GO:0030677">
    <property type="term" value="C:ribonuclease P complex"/>
    <property type="evidence" value="ECO:0007669"/>
    <property type="project" value="TreeGrafter"/>
</dbReference>
<evidence type="ECO:0000256" key="2">
    <source>
        <dbReference type="ARBA" id="ARBA00022694"/>
    </source>
</evidence>
<keyword evidence="5 7" id="KW-0378">Hydrolase</keyword>
<evidence type="ECO:0000256" key="4">
    <source>
        <dbReference type="ARBA" id="ARBA00022759"/>
    </source>
</evidence>
<dbReference type="NCBIfam" id="TIGR00188">
    <property type="entry name" value="rnpA"/>
    <property type="match status" value="1"/>
</dbReference>
<comment type="function">
    <text evidence="1 7">RNaseP catalyzes the removal of the 5'-leader sequence from pre-tRNA to produce the mature 5'-terminus. It can also cleave other RNA substrates such as 4.5S RNA. The protein component plays an auxiliary but essential role in vivo by binding to the 5'-leader sequence and broadening the substrate specificity of the ribozyme.</text>
</comment>
<comment type="subunit">
    <text evidence="7">Consists of a catalytic RNA component (M1 or rnpB) and a protein subunit.</text>
</comment>
<keyword evidence="4 7" id="KW-0255">Endonuclease</keyword>
<dbReference type="PANTHER" id="PTHR33992">
    <property type="entry name" value="RIBONUCLEASE P PROTEIN COMPONENT"/>
    <property type="match status" value="1"/>
</dbReference>
<comment type="similarity">
    <text evidence="7">Belongs to the RnpA family.</text>
</comment>
<dbReference type="InterPro" id="IPR014721">
    <property type="entry name" value="Ribsml_uS5_D2-typ_fold_subgr"/>
</dbReference>
<proteinExistence type="inferred from homology"/>
<dbReference type="InterPro" id="IPR020539">
    <property type="entry name" value="RNase_P_CS"/>
</dbReference>
<sequence length="139" mass="14999">MAGLKAERLKTRADFLRAQRGIRRGSAGLNLELCETPEAFQAAGRFRLGFTASKKVGGAVERNRAKRRLRAAAQAVLPGIAHERCDYVLIAKTATLTRPFEELLKDLAQTLAAAHVKLAQGKTIPNSGPGDGNHAEKRA</sequence>
<dbReference type="GO" id="GO:0001682">
    <property type="term" value="P:tRNA 5'-leader removal"/>
    <property type="evidence" value="ECO:0007669"/>
    <property type="project" value="UniProtKB-UniRule"/>
</dbReference>
<dbReference type="GO" id="GO:0000049">
    <property type="term" value="F:tRNA binding"/>
    <property type="evidence" value="ECO:0007669"/>
    <property type="project" value="UniProtKB-UniRule"/>
</dbReference>
<gene>
    <name evidence="7" type="primary">rnpA</name>
    <name evidence="9" type="ORF">FHS83_001169</name>
</gene>
<dbReference type="HAMAP" id="MF_00227">
    <property type="entry name" value="RNase_P"/>
    <property type="match status" value="1"/>
</dbReference>
<dbReference type="SUPFAM" id="SSF54211">
    <property type="entry name" value="Ribosomal protein S5 domain 2-like"/>
    <property type="match status" value="1"/>
</dbReference>
<keyword evidence="3 7" id="KW-0540">Nuclease</keyword>
<name>A0A846MXI8_9PROT</name>
<dbReference type="RefSeq" id="WP_167081802.1">
    <property type="nucleotide sequence ID" value="NZ_BAAADC010000001.1"/>
</dbReference>
<evidence type="ECO:0000313" key="10">
    <source>
        <dbReference type="Proteomes" id="UP000570514"/>
    </source>
</evidence>
<dbReference type="InterPro" id="IPR020568">
    <property type="entry name" value="Ribosomal_Su5_D2-typ_SF"/>
</dbReference>
<accession>A0A846MXI8</accession>
<dbReference type="Pfam" id="PF00825">
    <property type="entry name" value="Ribonuclease_P"/>
    <property type="match status" value="1"/>
</dbReference>
<organism evidence="9 10">
    <name type="scientific">Rhizomicrobium palustre</name>
    <dbReference type="NCBI Taxonomy" id="189966"/>
    <lineage>
        <taxon>Bacteria</taxon>
        <taxon>Pseudomonadati</taxon>
        <taxon>Pseudomonadota</taxon>
        <taxon>Alphaproteobacteria</taxon>
        <taxon>Micropepsales</taxon>
        <taxon>Micropepsaceae</taxon>
        <taxon>Rhizomicrobium</taxon>
    </lineage>
</organism>
<evidence type="ECO:0000256" key="3">
    <source>
        <dbReference type="ARBA" id="ARBA00022722"/>
    </source>
</evidence>
<dbReference type="InterPro" id="IPR000100">
    <property type="entry name" value="RNase_P"/>
</dbReference>
<reference evidence="9 10" key="1">
    <citation type="submission" date="2020-03" db="EMBL/GenBank/DDBJ databases">
        <title>Genomic Encyclopedia of Type Strains, Phase IV (KMG-IV): sequencing the most valuable type-strain genomes for metagenomic binning, comparative biology and taxonomic classification.</title>
        <authorList>
            <person name="Goeker M."/>
        </authorList>
    </citation>
    <scope>NUCLEOTIDE SEQUENCE [LARGE SCALE GENOMIC DNA]</scope>
    <source>
        <strain evidence="9 10">DSM 19867</strain>
    </source>
</reference>
<dbReference type="GO" id="GO:0004526">
    <property type="term" value="F:ribonuclease P activity"/>
    <property type="evidence" value="ECO:0007669"/>
    <property type="project" value="UniProtKB-UniRule"/>
</dbReference>
<evidence type="ECO:0000256" key="8">
    <source>
        <dbReference type="NCBIfam" id="TIGR00188"/>
    </source>
</evidence>
<dbReference type="EMBL" id="JAASRM010000001">
    <property type="protein sequence ID" value="NIK87851.1"/>
    <property type="molecule type" value="Genomic_DNA"/>
</dbReference>
<evidence type="ECO:0000256" key="5">
    <source>
        <dbReference type="ARBA" id="ARBA00022801"/>
    </source>
</evidence>
<dbReference type="GO" id="GO:0042781">
    <property type="term" value="F:3'-tRNA processing endoribonuclease activity"/>
    <property type="evidence" value="ECO:0007669"/>
    <property type="project" value="TreeGrafter"/>
</dbReference>
<evidence type="ECO:0000256" key="1">
    <source>
        <dbReference type="ARBA" id="ARBA00002663"/>
    </source>
</evidence>
<dbReference type="PROSITE" id="PS00648">
    <property type="entry name" value="RIBONUCLEASE_P"/>
    <property type="match status" value="1"/>
</dbReference>
<protein>
    <recommendedName>
        <fullName evidence="7 8">Ribonuclease P protein component</fullName>
        <shortName evidence="7">RNase P protein</shortName>
        <shortName evidence="7">RNaseP protein</shortName>
        <ecNumber evidence="7 8">3.1.26.5</ecNumber>
    </recommendedName>
    <alternativeName>
        <fullName evidence="7">Protein C5</fullName>
    </alternativeName>
</protein>
<dbReference type="Proteomes" id="UP000570514">
    <property type="component" value="Unassembled WGS sequence"/>
</dbReference>
<keyword evidence="10" id="KW-1185">Reference proteome</keyword>
<keyword evidence="6 7" id="KW-0694">RNA-binding</keyword>
<comment type="catalytic activity">
    <reaction evidence="7">
        <text>Endonucleolytic cleavage of RNA, removing 5'-extranucleotides from tRNA precursor.</text>
        <dbReference type="EC" id="3.1.26.5"/>
    </reaction>
</comment>
<evidence type="ECO:0000313" key="9">
    <source>
        <dbReference type="EMBL" id="NIK87851.1"/>
    </source>
</evidence>
<dbReference type="PANTHER" id="PTHR33992:SF1">
    <property type="entry name" value="RIBONUCLEASE P PROTEIN COMPONENT"/>
    <property type="match status" value="1"/>
</dbReference>
<dbReference type="Gene3D" id="3.30.230.10">
    <property type="match status" value="1"/>
</dbReference>
<dbReference type="EC" id="3.1.26.5" evidence="7 8"/>
<keyword evidence="2 7" id="KW-0819">tRNA processing</keyword>
<evidence type="ECO:0000256" key="7">
    <source>
        <dbReference type="HAMAP-Rule" id="MF_00227"/>
    </source>
</evidence>
<dbReference type="AlphaFoldDB" id="A0A846MXI8"/>
<comment type="caution">
    <text evidence="9">The sequence shown here is derived from an EMBL/GenBank/DDBJ whole genome shotgun (WGS) entry which is preliminary data.</text>
</comment>